<proteinExistence type="predicted"/>
<dbReference type="PANTHER" id="PTHR33064">
    <property type="entry name" value="POL PROTEIN"/>
    <property type="match status" value="1"/>
</dbReference>
<reference evidence="3" key="1">
    <citation type="submission" date="2018-10" db="EMBL/GenBank/DDBJ databases">
        <title>Effector identification in a new, highly contiguous assembly of the strawberry crown rot pathogen Phytophthora cactorum.</title>
        <authorList>
            <person name="Armitage A.D."/>
            <person name="Nellist C.F."/>
            <person name="Bates H."/>
            <person name="Vickerstaff R.J."/>
            <person name="Harrison R.J."/>
        </authorList>
    </citation>
    <scope>NUCLEOTIDE SEQUENCE</scope>
    <source>
        <strain evidence="3">15-7</strain>
        <strain evidence="4">4032</strain>
        <strain evidence="5">P415</strain>
    </source>
</reference>
<evidence type="ECO:0000313" key="4">
    <source>
        <dbReference type="EMBL" id="KAG2883288.1"/>
    </source>
</evidence>
<dbReference type="VEuPathDB" id="FungiDB:PC110_g750"/>
<evidence type="ECO:0000259" key="2">
    <source>
        <dbReference type="Pfam" id="PF17919"/>
    </source>
</evidence>
<dbReference type="Gene3D" id="3.30.70.270">
    <property type="match status" value="1"/>
</dbReference>
<evidence type="ECO:0000313" key="5">
    <source>
        <dbReference type="EMBL" id="KAG2962203.1"/>
    </source>
</evidence>
<protein>
    <recommendedName>
        <fullName evidence="7">RNase H type-1 domain-containing protein</fullName>
    </recommendedName>
</protein>
<dbReference type="Pfam" id="PF13456">
    <property type="entry name" value="RVT_3"/>
    <property type="match status" value="1"/>
</dbReference>
<dbReference type="InterPro" id="IPR051320">
    <property type="entry name" value="Viral_Replic_Matur_Polypro"/>
</dbReference>
<evidence type="ECO:0000313" key="6">
    <source>
        <dbReference type="Proteomes" id="UP000735874"/>
    </source>
</evidence>
<dbReference type="Pfam" id="PF17919">
    <property type="entry name" value="RT_RNaseH_2"/>
    <property type="match status" value="1"/>
</dbReference>
<dbReference type="Proteomes" id="UP000774804">
    <property type="component" value="Unassembled WGS sequence"/>
</dbReference>
<dbReference type="SUPFAM" id="SSF53098">
    <property type="entry name" value="Ribonuclease H-like"/>
    <property type="match status" value="1"/>
</dbReference>
<evidence type="ECO:0008006" key="7">
    <source>
        <dbReference type="Google" id="ProtNLM"/>
    </source>
</evidence>
<dbReference type="EMBL" id="RCML01001492">
    <property type="protein sequence ID" value="KAG2962203.1"/>
    <property type="molecule type" value="Genomic_DNA"/>
</dbReference>
<dbReference type="EMBL" id="RCMG01001453">
    <property type="protein sequence ID" value="KAG2826988.1"/>
    <property type="molecule type" value="Genomic_DNA"/>
</dbReference>
<dbReference type="InterPro" id="IPR012337">
    <property type="entry name" value="RNaseH-like_sf"/>
</dbReference>
<evidence type="ECO:0000259" key="1">
    <source>
        <dbReference type="Pfam" id="PF13456"/>
    </source>
</evidence>
<name>A0A8T0Y3M3_9STRA</name>
<feature type="domain" description="RNase H type-1" evidence="1">
    <location>
        <begin position="231"/>
        <end position="328"/>
    </location>
</feature>
<accession>A0A8T0Y3M3</accession>
<dbReference type="GO" id="GO:0003676">
    <property type="term" value="F:nucleic acid binding"/>
    <property type="evidence" value="ECO:0007669"/>
    <property type="project" value="InterPro"/>
</dbReference>
<dbReference type="InterPro" id="IPR002156">
    <property type="entry name" value="RNaseH_domain"/>
</dbReference>
<organism evidence="3 6">
    <name type="scientific">Phytophthora cactorum</name>
    <dbReference type="NCBI Taxonomy" id="29920"/>
    <lineage>
        <taxon>Eukaryota</taxon>
        <taxon>Sar</taxon>
        <taxon>Stramenopiles</taxon>
        <taxon>Oomycota</taxon>
        <taxon>Peronosporomycetes</taxon>
        <taxon>Peronosporales</taxon>
        <taxon>Peronosporaceae</taxon>
        <taxon>Phytophthora</taxon>
    </lineage>
</organism>
<dbReference type="InterPro" id="IPR043128">
    <property type="entry name" value="Rev_trsase/Diguanyl_cyclase"/>
</dbReference>
<gene>
    <name evidence="3" type="ORF">PC113_g21695</name>
    <name evidence="4" type="ORF">PC115_g21659</name>
    <name evidence="5" type="ORF">PC118_g21557</name>
</gene>
<dbReference type="PANTHER" id="PTHR33064:SF37">
    <property type="entry name" value="RIBONUCLEASE H"/>
    <property type="match status" value="1"/>
</dbReference>
<dbReference type="EMBL" id="RCMI01001580">
    <property type="protein sequence ID" value="KAG2883288.1"/>
    <property type="molecule type" value="Genomic_DNA"/>
</dbReference>
<dbReference type="AlphaFoldDB" id="A0A8T0Y3M3"/>
<dbReference type="InterPro" id="IPR041577">
    <property type="entry name" value="RT_RNaseH_2"/>
</dbReference>
<feature type="domain" description="Reverse transcriptase/retrotransposon-derived protein RNase H-like" evidence="2">
    <location>
        <begin position="42"/>
        <end position="116"/>
    </location>
</feature>
<dbReference type="Gene3D" id="3.30.420.10">
    <property type="entry name" value="Ribonuclease H-like superfamily/Ribonuclease H"/>
    <property type="match status" value="1"/>
</dbReference>
<dbReference type="Proteomes" id="UP000697107">
    <property type="component" value="Unassembled WGS sequence"/>
</dbReference>
<dbReference type="InterPro" id="IPR043502">
    <property type="entry name" value="DNA/RNA_pol_sf"/>
</dbReference>
<evidence type="ECO:0000313" key="3">
    <source>
        <dbReference type="EMBL" id="KAG2826988.1"/>
    </source>
</evidence>
<dbReference type="SUPFAM" id="SSF56672">
    <property type="entry name" value="DNA/RNA polymerases"/>
    <property type="match status" value="1"/>
</dbReference>
<comment type="caution">
    <text evidence="3">The sequence shown here is derived from an EMBL/GenBank/DDBJ whole genome shotgun (WGS) entry which is preliminary data.</text>
</comment>
<dbReference type="InterPro" id="IPR036397">
    <property type="entry name" value="RNaseH_sf"/>
</dbReference>
<dbReference type="GO" id="GO:0004523">
    <property type="term" value="F:RNA-DNA hybrid ribonuclease activity"/>
    <property type="evidence" value="ECO:0007669"/>
    <property type="project" value="InterPro"/>
</dbReference>
<sequence>MQSFFGALNYYSRFIQDFAVYGAALYQLKEEDFGPRGDLSVAQRAFDALQTKVTEAPIMKNFDRTKEAHVMLFAHEWALSTTLMKEHEDKLHSVRFLGRVLKESEMNYHPAEKEIFNARMGTQIQVTVRSCRTVVTMALESPTSQGTGRGISTIAPVQYYKLCGSEELLAPLAPPNKGSPTIRMDPAMLYARLSRDYRGFVVSFDGSAKTERYGGYGSCSWVLWSLPEWKIVIAANAYLPSTTVNVADYTGMNNGVNAAIAHGAEDLVIAGDSRLAIQRSLGVIECRKESLLTLLNIHKELTAQLRSVKYFYVVREYNAAADSLATEALESKVSREVLAETRKSELVTLNRIQ</sequence>
<dbReference type="Proteomes" id="UP000735874">
    <property type="component" value="Unassembled WGS sequence"/>
</dbReference>